<dbReference type="FunFam" id="3.30.40.10:FF:000013">
    <property type="entry name" value="E3 ubiquitin-protein ligase MGRN1 isoform 1"/>
    <property type="match status" value="1"/>
</dbReference>
<protein>
    <recommendedName>
        <fullName evidence="8">E3 ubiquitin-protein ligase</fullName>
        <ecNumber evidence="8">2.3.2.27</ecNumber>
    </recommendedName>
    <alternativeName>
        <fullName evidence="8">RING-type E3 ubiquitin transferase</fullName>
    </alternativeName>
</protein>
<dbReference type="GO" id="GO:0061630">
    <property type="term" value="F:ubiquitin protein ligase activity"/>
    <property type="evidence" value="ECO:0007669"/>
    <property type="project" value="UniProtKB-UniRule"/>
</dbReference>
<keyword evidence="2 8" id="KW-0808">Transferase</keyword>
<dbReference type="KEGG" id="tng:GSTEN00034406G001"/>
<feature type="compositionally biased region" description="Polar residues" evidence="9">
    <location>
        <begin position="447"/>
        <end position="460"/>
    </location>
</feature>
<comment type="function">
    <text evidence="8">E3 ubiquitin ligase.</text>
</comment>
<dbReference type="SMART" id="SM00184">
    <property type="entry name" value="RING"/>
    <property type="match status" value="1"/>
</dbReference>
<keyword evidence="8" id="KW-0963">Cytoplasm</keyword>
<dbReference type="EMBL" id="CAAE01015050">
    <property type="protein sequence ID" value="CAG12208.1"/>
    <property type="molecule type" value="Genomic_DNA"/>
</dbReference>
<evidence type="ECO:0000256" key="2">
    <source>
        <dbReference type="ARBA" id="ARBA00022679"/>
    </source>
</evidence>
<dbReference type="AlphaFoldDB" id="Q4RHC4"/>
<dbReference type="OrthoDB" id="10014838at2759"/>
<dbReference type="GO" id="GO:0043951">
    <property type="term" value="P:negative regulation of cAMP-mediated signaling"/>
    <property type="evidence" value="ECO:0007669"/>
    <property type="project" value="TreeGrafter"/>
</dbReference>
<dbReference type="PROSITE" id="PS50089">
    <property type="entry name" value="ZF_RING_2"/>
    <property type="match status" value="1"/>
</dbReference>
<keyword evidence="4 7" id="KW-0863">Zinc-finger</keyword>
<dbReference type="InterPro" id="IPR045194">
    <property type="entry name" value="MGRN1/RNF157-like"/>
</dbReference>
<evidence type="ECO:0000259" key="10">
    <source>
        <dbReference type="PROSITE" id="PS50089"/>
    </source>
</evidence>
<evidence type="ECO:0000256" key="1">
    <source>
        <dbReference type="ARBA" id="ARBA00000900"/>
    </source>
</evidence>
<evidence type="ECO:0000256" key="3">
    <source>
        <dbReference type="ARBA" id="ARBA00022723"/>
    </source>
</evidence>
<dbReference type="Pfam" id="PF13920">
    <property type="entry name" value="zf-C3HC4_3"/>
    <property type="match status" value="1"/>
</dbReference>
<dbReference type="InterPro" id="IPR013083">
    <property type="entry name" value="Znf_RING/FYVE/PHD"/>
</dbReference>
<dbReference type="PANTHER" id="PTHR22996:SF2">
    <property type="entry name" value="E3 UBIQUITIN-PROTEIN LIGASE MGRN1"/>
    <property type="match status" value="1"/>
</dbReference>
<dbReference type="SUPFAM" id="SSF57850">
    <property type="entry name" value="RING/U-box"/>
    <property type="match status" value="1"/>
</dbReference>
<gene>
    <name evidence="11" type="ORF">GSTENG00034406001</name>
</gene>
<dbReference type="GO" id="GO:0005634">
    <property type="term" value="C:nucleus"/>
    <property type="evidence" value="ECO:0007669"/>
    <property type="project" value="TreeGrafter"/>
</dbReference>
<dbReference type="PANTHER" id="PTHR22996">
    <property type="entry name" value="MAHOGUNIN"/>
    <property type="match status" value="1"/>
</dbReference>
<keyword evidence="5 8" id="KW-0833">Ubl conjugation pathway</keyword>
<dbReference type="EC" id="2.3.2.27" evidence="8"/>
<evidence type="ECO:0000256" key="5">
    <source>
        <dbReference type="ARBA" id="ARBA00022786"/>
    </source>
</evidence>
<dbReference type="InterPro" id="IPR058981">
    <property type="entry name" value="MGRN1/RNF157-like_N"/>
</dbReference>
<feature type="domain" description="RING-type" evidence="10">
    <location>
        <begin position="321"/>
        <end position="360"/>
    </location>
</feature>
<evidence type="ECO:0000256" key="6">
    <source>
        <dbReference type="ARBA" id="ARBA00022833"/>
    </source>
</evidence>
<dbReference type="Gene3D" id="3.30.40.10">
    <property type="entry name" value="Zinc/RING finger domain, C3HC4 (zinc finger)"/>
    <property type="match status" value="1"/>
</dbReference>
<dbReference type="GO" id="GO:0045744">
    <property type="term" value="P:negative regulation of G protein-coupled receptor signaling pathway"/>
    <property type="evidence" value="ECO:0007669"/>
    <property type="project" value="TreeGrafter"/>
</dbReference>
<comment type="caution">
    <text evidence="11">The sequence shown here is derived from an EMBL/GenBank/DDBJ whole genome shotgun (WGS) entry which is preliminary data.</text>
</comment>
<dbReference type="GO" id="GO:0008270">
    <property type="term" value="F:zinc ion binding"/>
    <property type="evidence" value="ECO:0007669"/>
    <property type="project" value="UniProtKB-KW"/>
</dbReference>
<dbReference type="GO" id="GO:0005769">
    <property type="term" value="C:early endosome"/>
    <property type="evidence" value="ECO:0007669"/>
    <property type="project" value="TreeGrafter"/>
</dbReference>
<reference evidence="11" key="2">
    <citation type="submission" date="2004-02" db="EMBL/GenBank/DDBJ databases">
        <authorList>
            <consortium name="Genoscope"/>
            <consortium name="Whitehead Institute Centre for Genome Research"/>
        </authorList>
    </citation>
    <scope>NUCLEOTIDE SEQUENCE</scope>
</reference>
<feature type="non-terminal residue" evidence="11">
    <location>
        <position position="496"/>
    </location>
</feature>
<evidence type="ECO:0000256" key="9">
    <source>
        <dbReference type="SAM" id="MobiDB-lite"/>
    </source>
</evidence>
<feature type="compositionally biased region" description="Polar residues" evidence="9">
    <location>
        <begin position="467"/>
        <end position="479"/>
    </location>
</feature>
<keyword evidence="6 8" id="KW-0862">Zinc</keyword>
<accession>Q4RHC4</accession>
<evidence type="ECO:0000256" key="4">
    <source>
        <dbReference type="ARBA" id="ARBA00022771"/>
    </source>
</evidence>
<evidence type="ECO:0000256" key="7">
    <source>
        <dbReference type="PROSITE-ProRule" id="PRU00175"/>
    </source>
</evidence>
<name>Q4RHC4_TETNG</name>
<dbReference type="GO" id="GO:0016567">
    <property type="term" value="P:protein ubiquitination"/>
    <property type="evidence" value="ECO:0007669"/>
    <property type="project" value="UniProtKB-UniRule"/>
</dbReference>
<dbReference type="GO" id="GO:0005886">
    <property type="term" value="C:plasma membrane"/>
    <property type="evidence" value="ECO:0007669"/>
    <property type="project" value="TreeGrafter"/>
</dbReference>
<feature type="non-terminal residue" evidence="11">
    <location>
        <position position="1"/>
    </location>
</feature>
<organism evidence="11">
    <name type="scientific">Tetraodon nigroviridis</name>
    <name type="common">Spotted green pufferfish</name>
    <name type="synonym">Chelonodon nigroviridis</name>
    <dbReference type="NCBI Taxonomy" id="99883"/>
    <lineage>
        <taxon>Eukaryota</taxon>
        <taxon>Metazoa</taxon>
        <taxon>Chordata</taxon>
        <taxon>Craniata</taxon>
        <taxon>Vertebrata</taxon>
        <taxon>Euteleostomi</taxon>
        <taxon>Actinopterygii</taxon>
        <taxon>Neopterygii</taxon>
        <taxon>Teleostei</taxon>
        <taxon>Neoteleostei</taxon>
        <taxon>Acanthomorphata</taxon>
        <taxon>Eupercaria</taxon>
        <taxon>Tetraodontiformes</taxon>
        <taxon>Tetradontoidea</taxon>
        <taxon>Tetraodontidae</taxon>
        <taxon>Tetraodon</taxon>
    </lineage>
</organism>
<comment type="subcellular location">
    <subcellularLocation>
        <location evidence="8">Cytoplasm</location>
    </subcellularLocation>
</comment>
<evidence type="ECO:0000256" key="8">
    <source>
        <dbReference type="RuleBase" id="RU369081"/>
    </source>
</evidence>
<keyword evidence="3 8" id="KW-0479">Metal-binding</keyword>
<feature type="region of interest" description="Disordered" evidence="9">
    <location>
        <begin position="442"/>
        <end position="496"/>
    </location>
</feature>
<comment type="catalytic activity">
    <reaction evidence="1 8">
        <text>S-ubiquitinyl-[E2 ubiquitin-conjugating enzyme]-L-cysteine + [acceptor protein]-L-lysine = [E2 ubiquitin-conjugating enzyme]-L-cysteine + N(6)-ubiquitinyl-[acceptor protein]-L-lysine.</text>
        <dbReference type="EC" id="2.3.2.27"/>
    </reaction>
</comment>
<proteinExistence type="predicted"/>
<dbReference type="CDD" id="cd16817">
    <property type="entry name" value="mRING-HC-C3HC5_RNF157"/>
    <property type="match status" value="1"/>
</dbReference>
<dbReference type="InterPro" id="IPR001841">
    <property type="entry name" value="Znf_RING"/>
</dbReference>
<dbReference type="Pfam" id="PF26192">
    <property type="entry name" value="RNF157-like_N"/>
    <property type="match status" value="1"/>
</dbReference>
<sequence length="496" mass="55056">KRKMGSILSRRIAGVEDIDIQANSAYRFPPKSGNYFASHFFMGGEKFDTPHPEGYLFGENMDLNFLGNRPVQFPYVTPAPHEPVKTLRSLVNIRKDSLRLVRYKDDSDTPVEDGGKPKVQYGVEFTFDADARVAITLYCQAFEEFSNGMAVYSPKNPSLVSETVHYKRGVSQQFSMPSFKIDFSEWKEEDVSLFLVFDDTPVVVLCVTLLNLSFSLKLNFDLDRGVFPMVIQAVVDEGDGGSQEQICSNTLESFNCLGHAHVLLAAFERHVDGSFSVKPLKQKQIVDRVSYLLQEIYGIENKNNQETKPSDDENSDNSSECVVCLSDLRDTLILPCRHLCLCNSCADTLRYQANNCPICRLPFRALLQIRAVRKKPGALSPVSFSPVLAQTMDHDEHSSTDSVPPGFEPISLLEALNGFRSVSPAIPSAPLYDEINFSGGLGGDGRQLSSPEHLSDSSLQKGKVSKSPDSTLRSPSSPIQEEDEEKLSEMSDAQPP</sequence>
<dbReference type="GO" id="GO:0008333">
    <property type="term" value="P:endosome to lysosome transport"/>
    <property type="evidence" value="ECO:0007669"/>
    <property type="project" value="TreeGrafter"/>
</dbReference>
<reference evidence="11" key="1">
    <citation type="journal article" date="2004" name="Nature">
        <title>Genome duplication in the teleost fish Tetraodon nigroviridis reveals the early vertebrate proto-karyotype.</title>
        <authorList>
            <person name="Jaillon O."/>
            <person name="Aury J.-M."/>
            <person name="Brunet F."/>
            <person name="Petit J.-L."/>
            <person name="Stange-Thomann N."/>
            <person name="Mauceli E."/>
            <person name="Bouneau L."/>
            <person name="Fischer C."/>
            <person name="Ozouf-Costaz C."/>
            <person name="Bernot A."/>
            <person name="Nicaud S."/>
            <person name="Jaffe D."/>
            <person name="Fisher S."/>
            <person name="Lutfalla G."/>
            <person name="Dossat C."/>
            <person name="Segurens B."/>
            <person name="Dasilva C."/>
            <person name="Salanoubat M."/>
            <person name="Levy M."/>
            <person name="Boudet N."/>
            <person name="Castellano S."/>
            <person name="Anthouard V."/>
            <person name="Jubin C."/>
            <person name="Castelli V."/>
            <person name="Katinka M."/>
            <person name="Vacherie B."/>
            <person name="Biemont C."/>
            <person name="Skalli Z."/>
            <person name="Cattolico L."/>
            <person name="Poulain J."/>
            <person name="De Berardinis V."/>
            <person name="Cruaud C."/>
            <person name="Duprat S."/>
            <person name="Brottier P."/>
            <person name="Coutanceau J.-P."/>
            <person name="Gouzy J."/>
            <person name="Parra G."/>
            <person name="Lardier G."/>
            <person name="Chapple C."/>
            <person name="McKernan K.J."/>
            <person name="McEwan P."/>
            <person name="Bosak S."/>
            <person name="Kellis M."/>
            <person name="Volff J.-N."/>
            <person name="Guigo R."/>
            <person name="Zody M.C."/>
            <person name="Mesirov J."/>
            <person name="Lindblad-Toh K."/>
            <person name="Birren B."/>
            <person name="Nusbaum C."/>
            <person name="Kahn D."/>
            <person name="Robinson-Rechavi M."/>
            <person name="Laudet V."/>
            <person name="Schachter V."/>
            <person name="Quetier F."/>
            <person name="Saurin W."/>
            <person name="Scarpelli C."/>
            <person name="Wincker P."/>
            <person name="Lander E.S."/>
            <person name="Weissenbach J."/>
            <person name="Roest Crollius H."/>
        </authorList>
    </citation>
    <scope>NUCLEOTIDE SEQUENCE [LARGE SCALE GENOMIC DNA]</scope>
</reference>
<evidence type="ECO:0000313" key="11">
    <source>
        <dbReference type="EMBL" id="CAG12208.1"/>
    </source>
</evidence>